<feature type="transmembrane region" description="Helical" evidence="8">
    <location>
        <begin position="354"/>
        <end position="373"/>
    </location>
</feature>
<dbReference type="InterPro" id="IPR036259">
    <property type="entry name" value="MFS_trans_sf"/>
</dbReference>
<feature type="transmembrane region" description="Helical" evidence="8">
    <location>
        <begin position="31"/>
        <end position="51"/>
    </location>
</feature>
<keyword evidence="4 8" id="KW-0812">Transmembrane</keyword>
<feature type="transmembrane region" description="Helical" evidence="8">
    <location>
        <begin position="379"/>
        <end position="398"/>
    </location>
</feature>
<dbReference type="SUPFAM" id="SSF49464">
    <property type="entry name" value="Carboxypeptidase regulatory domain-like"/>
    <property type="match status" value="2"/>
</dbReference>
<dbReference type="InterPro" id="IPR008969">
    <property type="entry name" value="CarboxyPept-like_regulatory"/>
</dbReference>
<protein>
    <recommendedName>
        <fullName evidence="9">Major facilitator superfamily (MFS) profile domain-containing protein</fullName>
    </recommendedName>
</protein>
<organism evidence="10 11">
    <name type="scientific">Gandjariella thermophila</name>
    <dbReference type="NCBI Taxonomy" id="1931992"/>
    <lineage>
        <taxon>Bacteria</taxon>
        <taxon>Bacillati</taxon>
        <taxon>Actinomycetota</taxon>
        <taxon>Actinomycetes</taxon>
        <taxon>Pseudonocardiales</taxon>
        <taxon>Pseudonocardiaceae</taxon>
        <taxon>Gandjariella</taxon>
    </lineage>
</organism>
<feature type="transmembrane region" description="Helical" evidence="8">
    <location>
        <begin position="71"/>
        <end position="88"/>
    </location>
</feature>
<feature type="transmembrane region" description="Helical" evidence="8">
    <location>
        <begin position="325"/>
        <end position="342"/>
    </location>
</feature>
<dbReference type="Pfam" id="PF07690">
    <property type="entry name" value="MFS_1"/>
    <property type="match status" value="1"/>
</dbReference>
<dbReference type="PANTHER" id="PTHR42718:SF46">
    <property type="entry name" value="BLR6921 PROTEIN"/>
    <property type="match status" value="1"/>
</dbReference>
<dbReference type="SUPFAM" id="SSF103473">
    <property type="entry name" value="MFS general substrate transporter"/>
    <property type="match status" value="1"/>
</dbReference>
<evidence type="ECO:0000256" key="1">
    <source>
        <dbReference type="ARBA" id="ARBA00004651"/>
    </source>
</evidence>
<dbReference type="OrthoDB" id="4080117at2"/>
<dbReference type="GO" id="GO:0005886">
    <property type="term" value="C:plasma membrane"/>
    <property type="evidence" value="ECO:0007669"/>
    <property type="project" value="UniProtKB-SubCell"/>
</dbReference>
<dbReference type="PANTHER" id="PTHR42718">
    <property type="entry name" value="MAJOR FACILITATOR SUPERFAMILY MULTIDRUG TRANSPORTER MFSC"/>
    <property type="match status" value="1"/>
</dbReference>
<feature type="region of interest" description="Disordered" evidence="7">
    <location>
        <begin position="491"/>
        <end position="517"/>
    </location>
</feature>
<evidence type="ECO:0000256" key="3">
    <source>
        <dbReference type="ARBA" id="ARBA00022475"/>
    </source>
</evidence>
<keyword evidence="6 8" id="KW-0472">Membrane</keyword>
<evidence type="ECO:0000256" key="8">
    <source>
        <dbReference type="SAM" id="Phobius"/>
    </source>
</evidence>
<dbReference type="RefSeq" id="WP_137811614.1">
    <property type="nucleotide sequence ID" value="NZ_BJFL01000001.1"/>
</dbReference>
<feature type="region of interest" description="Disordered" evidence="7">
    <location>
        <begin position="1"/>
        <end position="24"/>
    </location>
</feature>
<dbReference type="InterPro" id="IPR004638">
    <property type="entry name" value="EmrB-like"/>
</dbReference>
<dbReference type="InterPro" id="IPR005829">
    <property type="entry name" value="Sugar_transporter_CS"/>
</dbReference>
<dbReference type="GO" id="GO:0022857">
    <property type="term" value="F:transmembrane transporter activity"/>
    <property type="evidence" value="ECO:0007669"/>
    <property type="project" value="InterPro"/>
</dbReference>
<feature type="transmembrane region" description="Helical" evidence="8">
    <location>
        <begin position="190"/>
        <end position="208"/>
    </location>
</feature>
<dbReference type="InterPro" id="IPR011701">
    <property type="entry name" value="MFS"/>
</dbReference>
<dbReference type="NCBIfam" id="TIGR00711">
    <property type="entry name" value="efflux_EmrB"/>
    <property type="match status" value="1"/>
</dbReference>
<feature type="transmembrane region" description="Helical" evidence="8">
    <location>
        <begin position="220"/>
        <end position="240"/>
    </location>
</feature>
<dbReference type="EMBL" id="BJFL01000001">
    <property type="protein sequence ID" value="GDY28372.1"/>
    <property type="molecule type" value="Genomic_DNA"/>
</dbReference>
<reference evidence="11" key="1">
    <citation type="submission" date="2019-04" db="EMBL/GenBank/DDBJ databases">
        <title>Draft genome sequence of Pseudonocardiaceae bacterium SL3-2-4.</title>
        <authorList>
            <person name="Ningsih F."/>
            <person name="Yokota A."/>
            <person name="Sakai Y."/>
            <person name="Nanatani K."/>
            <person name="Yabe S."/>
            <person name="Oetari A."/>
            <person name="Sjamsuridzal W."/>
        </authorList>
    </citation>
    <scope>NUCLEOTIDE SEQUENCE [LARGE SCALE GENOMIC DNA]</scope>
    <source>
        <strain evidence="11">SL3-2-4</strain>
    </source>
</reference>
<gene>
    <name evidence="10" type="ORF">GTS_00050</name>
</gene>
<keyword evidence="3" id="KW-1003">Cell membrane</keyword>
<evidence type="ECO:0000256" key="6">
    <source>
        <dbReference type="ARBA" id="ARBA00023136"/>
    </source>
</evidence>
<accession>A0A4D4IZY4</accession>
<proteinExistence type="predicted"/>
<dbReference type="Pfam" id="PF13620">
    <property type="entry name" value="CarboxypepD_reg"/>
    <property type="match status" value="3"/>
</dbReference>
<sequence length="766" mass="78978">MSTTSNQAAPEHTRAGPGQADPAPPADSRRWWALCVIALAQLMVVLDMTIVNIALPHTQRDLHISDADRQWVVTAYTLAFGGLLLLGGRVADLVGRKRTFLIGLVGFGVASALGGAATGAAMLFGARALQGVFAAVLAPSALSLLSTTFSEPRERSRAFGVYGALAGGGSAIGLIAGGVLTEKLDWRWCMYVNVPIAVVAVLGGLALLRDRPSEHAVRRLDIPGVLLGCGGLLAIVYGFSEAESRGWTDSRVLGLLLGGLALLALFVLVEARSPGPLLPLHILTDRNRGGAFLAVALVVIGMFGQFLFLTYFLQVTKGYSPIRTGLAFLPLTAAIVTGSTQVSARLMTRVPTRLLIVPGALIAATGMVLMTRLRVDSDYTSLVLPAELLLGFGMGLVMMPSMNTATSRVAPRDAGVTSATVNTSQQVGGSIGTALLNTIAATATTRYLADHPRQLAVATVHGYTVAIWWAVGVLVLAALVAAALINADPRRQAAGPPPAARAAPAPAPQPAGTGSELRGRVTAVDGSGVPAAALTLIDPAGHQIDQTTTNEDGRYRLAAPRGGDYVLITSATGYQPEAAPVTLGAGAVEFPVRLAGASGLSGTVQLAGARTVVAGALAVLADARGEVVASTTTGADGRYTFDGLPPGDYTLAVSHAGHHPTALPVRLRDQAPAEQDVELTGHAALSGTVRDRTGRPVAHARVALLDPFGIVVDTATTDGSGTYRFVTVCPGDYTVIASGYAPTVGALVVDSAEPVRFDIELGHARL</sequence>
<feature type="compositionally biased region" description="Pro residues" evidence="7">
    <location>
        <begin position="495"/>
        <end position="509"/>
    </location>
</feature>
<dbReference type="GO" id="GO:0005975">
    <property type="term" value="P:carbohydrate metabolic process"/>
    <property type="evidence" value="ECO:0007669"/>
    <property type="project" value="UniProtKB-ARBA"/>
</dbReference>
<dbReference type="PROSITE" id="PS50850">
    <property type="entry name" value="MFS"/>
    <property type="match status" value="1"/>
</dbReference>
<dbReference type="AlphaFoldDB" id="A0A4D4IZY4"/>
<keyword evidence="11" id="KW-1185">Reference proteome</keyword>
<dbReference type="Gene3D" id="1.20.1250.20">
    <property type="entry name" value="MFS general substrate transporter like domains"/>
    <property type="match status" value="1"/>
</dbReference>
<evidence type="ECO:0000256" key="5">
    <source>
        <dbReference type="ARBA" id="ARBA00022989"/>
    </source>
</evidence>
<feature type="transmembrane region" description="Helical" evidence="8">
    <location>
        <begin position="252"/>
        <end position="269"/>
    </location>
</feature>
<dbReference type="CDD" id="cd17321">
    <property type="entry name" value="MFS_MMR_MDR_like"/>
    <property type="match status" value="1"/>
</dbReference>
<dbReference type="InterPro" id="IPR013783">
    <property type="entry name" value="Ig-like_fold"/>
</dbReference>
<dbReference type="SUPFAM" id="SSF49478">
    <property type="entry name" value="Cna protein B-type domain"/>
    <property type="match status" value="1"/>
</dbReference>
<dbReference type="Gene3D" id="2.60.40.1120">
    <property type="entry name" value="Carboxypeptidase-like, regulatory domain"/>
    <property type="match status" value="2"/>
</dbReference>
<feature type="domain" description="Major facilitator superfamily (MFS) profile" evidence="9">
    <location>
        <begin position="33"/>
        <end position="490"/>
    </location>
</feature>
<evidence type="ECO:0000313" key="11">
    <source>
        <dbReference type="Proteomes" id="UP000298860"/>
    </source>
</evidence>
<name>A0A4D4IZY4_9PSEU</name>
<evidence type="ECO:0000256" key="7">
    <source>
        <dbReference type="SAM" id="MobiDB-lite"/>
    </source>
</evidence>
<evidence type="ECO:0000256" key="2">
    <source>
        <dbReference type="ARBA" id="ARBA00022448"/>
    </source>
</evidence>
<evidence type="ECO:0000259" key="9">
    <source>
        <dbReference type="PROSITE" id="PS50850"/>
    </source>
</evidence>
<feature type="transmembrane region" description="Helical" evidence="8">
    <location>
        <begin position="463"/>
        <end position="485"/>
    </location>
</feature>
<feature type="transmembrane region" description="Helical" evidence="8">
    <location>
        <begin position="100"/>
        <end position="122"/>
    </location>
</feature>
<dbReference type="Proteomes" id="UP000298860">
    <property type="component" value="Unassembled WGS sequence"/>
</dbReference>
<feature type="transmembrane region" description="Helical" evidence="8">
    <location>
        <begin position="290"/>
        <end position="313"/>
    </location>
</feature>
<comment type="subcellular location">
    <subcellularLocation>
        <location evidence="1">Cell membrane</location>
        <topology evidence="1">Multi-pass membrane protein</topology>
    </subcellularLocation>
</comment>
<feature type="transmembrane region" description="Helical" evidence="8">
    <location>
        <begin position="128"/>
        <end position="147"/>
    </location>
</feature>
<keyword evidence="5 8" id="KW-1133">Transmembrane helix</keyword>
<dbReference type="PROSITE" id="PS00216">
    <property type="entry name" value="SUGAR_TRANSPORT_1"/>
    <property type="match status" value="1"/>
</dbReference>
<comment type="caution">
    <text evidence="10">The sequence shown here is derived from an EMBL/GenBank/DDBJ whole genome shotgun (WGS) entry which is preliminary data.</text>
</comment>
<evidence type="ECO:0000313" key="10">
    <source>
        <dbReference type="EMBL" id="GDY28372.1"/>
    </source>
</evidence>
<evidence type="ECO:0000256" key="4">
    <source>
        <dbReference type="ARBA" id="ARBA00022692"/>
    </source>
</evidence>
<feature type="transmembrane region" description="Helical" evidence="8">
    <location>
        <begin position="159"/>
        <end position="178"/>
    </location>
</feature>
<dbReference type="InterPro" id="IPR020846">
    <property type="entry name" value="MFS_dom"/>
</dbReference>
<keyword evidence="2" id="KW-0813">Transport</keyword>
<dbReference type="Gene3D" id="2.60.40.10">
    <property type="entry name" value="Immunoglobulins"/>
    <property type="match status" value="1"/>
</dbReference>
<dbReference type="Gene3D" id="1.20.1720.10">
    <property type="entry name" value="Multidrug resistance protein D"/>
    <property type="match status" value="1"/>
</dbReference>